<dbReference type="OMA" id="EQEHCIS"/>
<evidence type="ECO:0000256" key="4">
    <source>
        <dbReference type="ARBA" id="ARBA00022771"/>
    </source>
</evidence>
<feature type="region of interest" description="Disordered" evidence="8">
    <location>
        <begin position="145"/>
        <end position="183"/>
    </location>
</feature>
<feature type="domain" description="C2H2-type" evidence="9">
    <location>
        <begin position="196"/>
        <end position="223"/>
    </location>
</feature>
<feature type="region of interest" description="Disordered" evidence="8">
    <location>
        <begin position="376"/>
        <end position="396"/>
    </location>
</feature>
<dbReference type="FunFam" id="3.30.160.60:FF:000624">
    <property type="entry name" value="zinc finger protein 697"/>
    <property type="match status" value="2"/>
</dbReference>
<dbReference type="Proteomes" id="UP000265080">
    <property type="component" value="Chromosome 10"/>
</dbReference>
<keyword evidence="4 7" id="KW-0863">Zinc-finger</keyword>
<comment type="subcellular location">
    <subcellularLocation>
        <location evidence="1">Nucleus</location>
    </subcellularLocation>
</comment>
<dbReference type="GO" id="GO:0000978">
    <property type="term" value="F:RNA polymerase II cis-regulatory region sequence-specific DNA binding"/>
    <property type="evidence" value="ECO:0007669"/>
    <property type="project" value="TreeGrafter"/>
</dbReference>
<feature type="domain" description="C2H2-type" evidence="9">
    <location>
        <begin position="307"/>
        <end position="334"/>
    </location>
</feature>
<dbReference type="InterPro" id="IPR036236">
    <property type="entry name" value="Znf_C2H2_sf"/>
</dbReference>
<dbReference type="PANTHER" id="PTHR23235:SF120">
    <property type="entry name" value="KRUPPEL-LIKE FACTOR 15"/>
    <property type="match status" value="1"/>
</dbReference>
<dbReference type="STRING" id="161767.ENSAPEP00000013422"/>
<reference evidence="10" key="3">
    <citation type="submission" date="2025-09" db="UniProtKB">
        <authorList>
            <consortium name="Ensembl"/>
        </authorList>
    </citation>
    <scope>IDENTIFICATION</scope>
</reference>
<evidence type="ECO:0000256" key="8">
    <source>
        <dbReference type="SAM" id="MobiDB-lite"/>
    </source>
</evidence>
<dbReference type="PANTHER" id="PTHR23235">
    <property type="entry name" value="KRUEPPEL-LIKE TRANSCRIPTION FACTOR"/>
    <property type="match status" value="1"/>
</dbReference>
<dbReference type="GO" id="GO:0008270">
    <property type="term" value="F:zinc ion binding"/>
    <property type="evidence" value="ECO:0007669"/>
    <property type="project" value="UniProtKB-KW"/>
</dbReference>
<evidence type="ECO:0000256" key="1">
    <source>
        <dbReference type="ARBA" id="ARBA00004123"/>
    </source>
</evidence>
<organism evidence="10 11">
    <name type="scientific">Amphiprion percula</name>
    <name type="common">Orange clownfish</name>
    <name type="synonym">Lutjanus percula</name>
    <dbReference type="NCBI Taxonomy" id="161767"/>
    <lineage>
        <taxon>Eukaryota</taxon>
        <taxon>Metazoa</taxon>
        <taxon>Chordata</taxon>
        <taxon>Craniata</taxon>
        <taxon>Vertebrata</taxon>
        <taxon>Euteleostomi</taxon>
        <taxon>Actinopterygii</taxon>
        <taxon>Neopterygii</taxon>
        <taxon>Teleostei</taxon>
        <taxon>Neoteleostei</taxon>
        <taxon>Acanthomorphata</taxon>
        <taxon>Ovalentaria</taxon>
        <taxon>Pomacentridae</taxon>
        <taxon>Amphiprion</taxon>
    </lineage>
</organism>
<protein>
    <recommendedName>
        <fullName evidence="9">C2H2-type domain-containing protein</fullName>
    </recommendedName>
</protein>
<feature type="domain" description="C2H2-type" evidence="9">
    <location>
        <begin position="279"/>
        <end position="306"/>
    </location>
</feature>
<name>A0A3P8SMM4_AMPPE</name>
<feature type="compositionally biased region" description="Low complexity" evidence="8">
    <location>
        <begin position="172"/>
        <end position="183"/>
    </location>
</feature>
<dbReference type="PROSITE" id="PS50157">
    <property type="entry name" value="ZINC_FINGER_C2H2_2"/>
    <property type="match status" value="5"/>
</dbReference>
<dbReference type="SUPFAM" id="SSF57667">
    <property type="entry name" value="beta-beta-alpha zinc fingers"/>
    <property type="match status" value="3"/>
</dbReference>
<evidence type="ECO:0000256" key="7">
    <source>
        <dbReference type="PROSITE-ProRule" id="PRU00042"/>
    </source>
</evidence>
<accession>A0A3P8SMM4</accession>
<evidence type="ECO:0000313" key="10">
    <source>
        <dbReference type="Ensembl" id="ENSAPEP00000013422.1"/>
    </source>
</evidence>
<dbReference type="SMART" id="SM00355">
    <property type="entry name" value="ZnF_C2H2"/>
    <property type="match status" value="6"/>
</dbReference>
<dbReference type="PROSITE" id="PS00028">
    <property type="entry name" value="ZINC_FINGER_C2H2_1"/>
    <property type="match status" value="5"/>
</dbReference>
<keyword evidence="6" id="KW-0539">Nucleus</keyword>
<feature type="region of interest" description="Disordered" evidence="8">
    <location>
        <begin position="100"/>
        <end position="122"/>
    </location>
</feature>
<evidence type="ECO:0000256" key="3">
    <source>
        <dbReference type="ARBA" id="ARBA00022737"/>
    </source>
</evidence>
<dbReference type="GeneTree" id="ENSGT01150000286952"/>
<proteinExistence type="predicted"/>
<dbReference type="Gene3D" id="3.30.160.60">
    <property type="entry name" value="Classic Zinc Finger"/>
    <property type="match status" value="7"/>
</dbReference>
<keyword evidence="3" id="KW-0677">Repeat</keyword>
<keyword evidence="2" id="KW-0479">Metal-binding</keyword>
<dbReference type="GO" id="GO:0000981">
    <property type="term" value="F:DNA-binding transcription factor activity, RNA polymerase II-specific"/>
    <property type="evidence" value="ECO:0007669"/>
    <property type="project" value="TreeGrafter"/>
</dbReference>
<sequence length="396" mass="45380">FKVKLRSHSHSGARRSFFSFLLFANSSNCMFMYDIGVSDFFLLSVFPSDLQQQDIYQEQEVFTDHLYCKRERSFCLNQKDPTSLQIKEAQEKLCISLDQDDPKLPQTEEEQEHCISLDQDDLEPPQIKEQQKLCSNQEGEQFGFCPDQEGSKHPDSGSTNNLVLKTQDRNSSHSNNVDSSSMSRIHCDADTRKKTQTCDVCGKSFKYESSLKAHYRTHTGERPFACETCGKSFTRRQYVTDHMRTHTGEKLYLCKVCGKRIYGLNLYSCKIFHTGEMLHSCKTCEKGFTRHSSLKEHMKVHTGEKPHSCQICGQNFIKKSHLNIHMRIHTGEKPYSCNTCEKSFLYKRSLLSHMSVHTDEKPNLCTTGKRFSDSSAFRSHAAVHTSGPGRPKTSTD</sequence>
<reference evidence="10 11" key="1">
    <citation type="submission" date="2018-03" db="EMBL/GenBank/DDBJ databases">
        <title>Finding Nemo's genes: A chromosome-scale reference assembly of the genome of the orange clownfish Amphiprion percula.</title>
        <authorList>
            <person name="Lehmann R."/>
        </authorList>
    </citation>
    <scope>NUCLEOTIDE SEQUENCE</scope>
</reference>
<keyword evidence="5" id="KW-0862">Zinc</keyword>
<dbReference type="AlphaFoldDB" id="A0A3P8SMM4"/>
<keyword evidence="11" id="KW-1185">Reference proteome</keyword>
<dbReference type="GO" id="GO:0005634">
    <property type="term" value="C:nucleus"/>
    <property type="evidence" value="ECO:0007669"/>
    <property type="project" value="UniProtKB-SubCell"/>
</dbReference>
<dbReference type="FunFam" id="3.30.160.60:FF:000744">
    <property type="entry name" value="zinc finger E-box-binding homeobox 1"/>
    <property type="match status" value="1"/>
</dbReference>
<evidence type="ECO:0000313" key="11">
    <source>
        <dbReference type="Proteomes" id="UP000265080"/>
    </source>
</evidence>
<feature type="domain" description="C2H2-type" evidence="9">
    <location>
        <begin position="224"/>
        <end position="251"/>
    </location>
</feature>
<dbReference type="FunFam" id="3.30.160.60:FF:001639">
    <property type="entry name" value="Si:dkey-7i4.21"/>
    <property type="match status" value="1"/>
</dbReference>
<evidence type="ECO:0000259" key="9">
    <source>
        <dbReference type="PROSITE" id="PS50157"/>
    </source>
</evidence>
<dbReference type="Pfam" id="PF00096">
    <property type="entry name" value="zf-C2H2"/>
    <property type="match status" value="4"/>
</dbReference>
<feature type="domain" description="C2H2-type" evidence="9">
    <location>
        <begin position="335"/>
        <end position="362"/>
    </location>
</feature>
<evidence type="ECO:0000256" key="2">
    <source>
        <dbReference type="ARBA" id="ARBA00022723"/>
    </source>
</evidence>
<dbReference type="InterPro" id="IPR013087">
    <property type="entry name" value="Znf_C2H2_type"/>
</dbReference>
<dbReference type="Ensembl" id="ENSAPET00000013780.1">
    <property type="protein sequence ID" value="ENSAPEP00000013422.1"/>
    <property type="gene ID" value="ENSAPEG00000009553.1"/>
</dbReference>
<evidence type="ECO:0000256" key="6">
    <source>
        <dbReference type="ARBA" id="ARBA00023242"/>
    </source>
</evidence>
<evidence type="ECO:0000256" key="5">
    <source>
        <dbReference type="ARBA" id="ARBA00022833"/>
    </source>
</evidence>
<reference evidence="10" key="2">
    <citation type="submission" date="2025-08" db="UniProtKB">
        <authorList>
            <consortium name="Ensembl"/>
        </authorList>
    </citation>
    <scope>IDENTIFICATION</scope>
</reference>
<dbReference type="FunFam" id="3.30.160.60:FF:001498">
    <property type="entry name" value="Zinc finger protein 404"/>
    <property type="match status" value="1"/>
</dbReference>